<protein>
    <submittedName>
        <fullName evidence="2">Uncharacterized protein</fullName>
    </submittedName>
</protein>
<feature type="non-terminal residue" evidence="2">
    <location>
        <position position="72"/>
    </location>
</feature>
<evidence type="ECO:0000256" key="1">
    <source>
        <dbReference type="SAM" id="MobiDB-lite"/>
    </source>
</evidence>
<feature type="non-terminal residue" evidence="2">
    <location>
        <position position="1"/>
    </location>
</feature>
<dbReference type="EMBL" id="CADCWC010000164">
    <property type="protein sequence ID" value="CAA9531140.1"/>
    <property type="molecule type" value="Genomic_DNA"/>
</dbReference>
<proteinExistence type="predicted"/>
<sequence length="72" mass="7929">GDPRTTSAGSRVLRSGQWRPDRLHRVRPSGRFPASVHHRAAVRHDEGERPAVPRHGPGGPPEGARSTRRRGL</sequence>
<accession>A0A6J4TSM0</accession>
<organism evidence="2">
    <name type="scientific">uncultured Thermoleophilia bacterium</name>
    <dbReference type="NCBI Taxonomy" id="1497501"/>
    <lineage>
        <taxon>Bacteria</taxon>
        <taxon>Bacillati</taxon>
        <taxon>Actinomycetota</taxon>
        <taxon>Thermoleophilia</taxon>
        <taxon>environmental samples</taxon>
    </lineage>
</organism>
<feature type="region of interest" description="Disordered" evidence="1">
    <location>
        <begin position="1"/>
        <end position="72"/>
    </location>
</feature>
<gene>
    <name evidence="2" type="ORF">AVDCRST_MAG79-930</name>
</gene>
<evidence type="ECO:0000313" key="2">
    <source>
        <dbReference type="EMBL" id="CAA9531140.1"/>
    </source>
</evidence>
<dbReference type="AlphaFoldDB" id="A0A6J4TSM0"/>
<reference evidence="2" key="1">
    <citation type="submission" date="2020-02" db="EMBL/GenBank/DDBJ databases">
        <authorList>
            <person name="Meier V. D."/>
        </authorList>
    </citation>
    <scope>NUCLEOTIDE SEQUENCE</scope>
    <source>
        <strain evidence="2">AVDCRST_MAG79</strain>
    </source>
</reference>
<name>A0A6J4TSM0_9ACTN</name>
<feature type="compositionally biased region" description="Basic and acidic residues" evidence="1">
    <location>
        <begin position="42"/>
        <end position="51"/>
    </location>
</feature>